<dbReference type="AlphaFoldDB" id="A0A8H5MGQ2"/>
<organism evidence="2 3">
    <name type="scientific">Collybiopsis confluens</name>
    <dbReference type="NCBI Taxonomy" id="2823264"/>
    <lineage>
        <taxon>Eukaryota</taxon>
        <taxon>Fungi</taxon>
        <taxon>Dikarya</taxon>
        <taxon>Basidiomycota</taxon>
        <taxon>Agaricomycotina</taxon>
        <taxon>Agaricomycetes</taxon>
        <taxon>Agaricomycetidae</taxon>
        <taxon>Agaricales</taxon>
        <taxon>Marasmiineae</taxon>
        <taxon>Omphalotaceae</taxon>
        <taxon>Collybiopsis</taxon>
    </lineage>
</organism>
<dbReference type="Proteomes" id="UP000518752">
    <property type="component" value="Unassembled WGS sequence"/>
</dbReference>
<sequence length="61" mass="6501">MTAGTRTILNLQTLHENGTASPAGGPKDLELTTIGNFPTSDGSTFSIHDRQPNPRNVTYST</sequence>
<evidence type="ECO:0000313" key="3">
    <source>
        <dbReference type="Proteomes" id="UP000518752"/>
    </source>
</evidence>
<comment type="caution">
    <text evidence="2">The sequence shown here is derived from an EMBL/GenBank/DDBJ whole genome shotgun (WGS) entry which is preliminary data.</text>
</comment>
<feature type="compositionally biased region" description="Polar residues" evidence="1">
    <location>
        <begin position="1"/>
        <end position="20"/>
    </location>
</feature>
<name>A0A8H5MGQ2_9AGAR</name>
<evidence type="ECO:0000313" key="2">
    <source>
        <dbReference type="EMBL" id="KAF5393219.1"/>
    </source>
</evidence>
<evidence type="ECO:0000256" key="1">
    <source>
        <dbReference type="SAM" id="MobiDB-lite"/>
    </source>
</evidence>
<accession>A0A8H5MGQ2</accession>
<reference evidence="2 3" key="1">
    <citation type="journal article" date="2020" name="ISME J.">
        <title>Uncovering the hidden diversity of litter-decomposition mechanisms in mushroom-forming fungi.</title>
        <authorList>
            <person name="Floudas D."/>
            <person name="Bentzer J."/>
            <person name="Ahren D."/>
            <person name="Johansson T."/>
            <person name="Persson P."/>
            <person name="Tunlid A."/>
        </authorList>
    </citation>
    <scope>NUCLEOTIDE SEQUENCE [LARGE SCALE GENOMIC DNA]</scope>
    <source>
        <strain evidence="2 3">CBS 406.79</strain>
    </source>
</reference>
<protein>
    <submittedName>
        <fullName evidence="2">Uncharacterized protein</fullName>
    </submittedName>
</protein>
<gene>
    <name evidence="2" type="ORF">D9757_000700</name>
</gene>
<dbReference type="EMBL" id="JAACJN010000002">
    <property type="protein sequence ID" value="KAF5393219.1"/>
    <property type="molecule type" value="Genomic_DNA"/>
</dbReference>
<feature type="compositionally biased region" description="Polar residues" evidence="1">
    <location>
        <begin position="33"/>
        <end position="46"/>
    </location>
</feature>
<proteinExistence type="predicted"/>
<keyword evidence="3" id="KW-1185">Reference proteome</keyword>
<feature type="region of interest" description="Disordered" evidence="1">
    <location>
        <begin position="1"/>
        <end position="61"/>
    </location>
</feature>